<keyword evidence="2" id="KW-1185">Reference proteome</keyword>
<gene>
    <name evidence="1" type="ORF">ACFFPI_23115</name>
</gene>
<evidence type="ECO:0000313" key="1">
    <source>
        <dbReference type="EMBL" id="MFB9716991.1"/>
    </source>
</evidence>
<dbReference type="Proteomes" id="UP001589536">
    <property type="component" value="Unassembled WGS sequence"/>
</dbReference>
<proteinExistence type="predicted"/>
<dbReference type="RefSeq" id="WP_345045137.1">
    <property type="nucleotide sequence ID" value="NZ_BAABED010000001.1"/>
</dbReference>
<sequence>MIAARVHEGRAEHGLFAALDNAWSAAPNIMCGTCYSRTIDEVAARYVTAFRDHTDGRAETIAAVLLRNESWTTGREYHATETIGQKTLRAAGHRVSWSHPDSLDTAARLYASSHGEPPETPIRVKRYTEQTKMFGGSKRVETVISLGSIRAWPITAQYNDDGYQTPVTVLVGSSGTHREAQISNPVDGQYFYGEEEMTKAKSILEGAFQPLATAGLFFSKEQALAKALTSGI</sequence>
<organism evidence="1 2">
    <name type="scientific">Arthrobacter methylotrophus</name>
    <dbReference type="NCBI Taxonomy" id="121291"/>
    <lineage>
        <taxon>Bacteria</taxon>
        <taxon>Bacillati</taxon>
        <taxon>Actinomycetota</taxon>
        <taxon>Actinomycetes</taxon>
        <taxon>Micrococcales</taxon>
        <taxon>Micrococcaceae</taxon>
        <taxon>Arthrobacter</taxon>
    </lineage>
</organism>
<name>A0ABV5UXU2_9MICC</name>
<evidence type="ECO:0000313" key="2">
    <source>
        <dbReference type="Proteomes" id="UP001589536"/>
    </source>
</evidence>
<dbReference type="EMBL" id="JBHMBH010000072">
    <property type="protein sequence ID" value="MFB9716991.1"/>
    <property type="molecule type" value="Genomic_DNA"/>
</dbReference>
<reference evidence="1 2" key="1">
    <citation type="submission" date="2024-09" db="EMBL/GenBank/DDBJ databases">
        <authorList>
            <person name="Sun Q."/>
            <person name="Mori K."/>
        </authorList>
    </citation>
    <scope>NUCLEOTIDE SEQUENCE [LARGE SCALE GENOMIC DNA]</scope>
    <source>
        <strain evidence="1 2">JCM 13519</strain>
    </source>
</reference>
<accession>A0ABV5UXU2</accession>
<comment type="caution">
    <text evidence="1">The sequence shown here is derived from an EMBL/GenBank/DDBJ whole genome shotgun (WGS) entry which is preliminary data.</text>
</comment>
<protein>
    <submittedName>
        <fullName evidence="1">Uncharacterized protein</fullName>
    </submittedName>
</protein>